<evidence type="ECO:0000256" key="7">
    <source>
        <dbReference type="ARBA" id="ARBA00022801"/>
    </source>
</evidence>
<accession>A0A4R6TX85</accession>
<feature type="binding site" evidence="14">
    <location>
        <position position="159"/>
    </location>
    <ligand>
        <name>substrate</name>
    </ligand>
</feature>
<evidence type="ECO:0000256" key="2">
    <source>
        <dbReference type="ARBA" id="ARBA00012108"/>
    </source>
</evidence>
<feature type="binding site" evidence="15">
    <location>
        <position position="11"/>
    </location>
    <ligand>
        <name>Mg(2+)</name>
        <dbReference type="ChEBI" id="CHEBI:18420"/>
        <label>2</label>
    </ligand>
</feature>
<dbReference type="GO" id="GO:0046872">
    <property type="term" value="F:metal ion binding"/>
    <property type="evidence" value="ECO:0007669"/>
    <property type="project" value="UniProtKB-KW"/>
</dbReference>
<evidence type="ECO:0000259" key="17">
    <source>
        <dbReference type="PROSITE" id="PS51785"/>
    </source>
</evidence>
<dbReference type="Gene3D" id="1.20.1280.70">
    <property type="entry name" value="Exonuclease ExoI, domain 3"/>
    <property type="match status" value="1"/>
</dbReference>
<dbReference type="Proteomes" id="UP000294575">
    <property type="component" value="Unassembled WGS sequence"/>
</dbReference>
<dbReference type="EC" id="3.1.11.1" evidence="2 13"/>
<comment type="cofactor">
    <cofactor evidence="15">
        <name>Mg(2+)</name>
        <dbReference type="ChEBI" id="CHEBI:18420"/>
    </cofactor>
    <text evidence="15">Binds 2 Mg(2+) ions per monomer.</text>
</comment>
<keyword evidence="9 15" id="KW-0460">Magnesium</keyword>
<sequence>MSASIFWYDFETTGINPAADRAMQVAGIRTDAELNEIGEPLNIYCRLSDDILPHPRACLVTGIGPQVVQEQGLTEAEFVGRLNHEMLQPQTCTAGYNSLRFDDEFTRYGLYRNFHDPYAREWQGGNSRWDILDALRCAWALAPEGINWPQNDEGRTSFRLELLTGANGIEHGQAHDALADVRATIAMARLLRRAQPQLYAHLYRMRDKNLVHNALRIGRPVVHVSGKQGWQRRYLSIVMPLLIDPANKNAYVVCDLLADISPLLELPAAEIRQRLYTRHDELPAGASPVPVKKIHANKCPALTGMDSLCAEKQPWLQIDDALWRHNGRLLLDNLSAVQEKLREVFRPEAFASRQDPEQQLYGGFLGERDRELCRQVVQSDAQALAGAVWPFDDQRLPELLFRYRARNYPHTLTAAEQQQWYVFCQQRLHDAQAGAPLTLDGFTRACTELLPEERENEVIRQWQQYVAGLEQRYR</sequence>
<evidence type="ECO:0000256" key="9">
    <source>
        <dbReference type="ARBA" id="ARBA00022842"/>
    </source>
</evidence>
<evidence type="ECO:0000256" key="6">
    <source>
        <dbReference type="ARBA" id="ARBA00022763"/>
    </source>
</evidence>
<keyword evidence="10" id="KW-0238">DNA-binding</keyword>
<dbReference type="InterPro" id="IPR034747">
    <property type="entry name" value="EXOI_SH3"/>
</dbReference>
<evidence type="ECO:0000256" key="8">
    <source>
        <dbReference type="ARBA" id="ARBA00022839"/>
    </source>
</evidence>
<evidence type="ECO:0000313" key="18">
    <source>
        <dbReference type="EMBL" id="TDQ38500.1"/>
    </source>
</evidence>
<organism evidence="18 19">
    <name type="scientific">Thiopseudomonas denitrificans</name>
    <dbReference type="NCBI Taxonomy" id="1501432"/>
    <lineage>
        <taxon>Bacteria</taxon>
        <taxon>Pseudomonadati</taxon>
        <taxon>Pseudomonadota</taxon>
        <taxon>Gammaproteobacteria</taxon>
        <taxon>Pseudomonadales</taxon>
        <taxon>Pseudomonadaceae</taxon>
        <taxon>Thiopseudomonas</taxon>
    </lineage>
</organism>
<evidence type="ECO:0000256" key="1">
    <source>
        <dbReference type="ARBA" id="ARBA00000563"/>
    </source>
</evidence>
<reference evidence="18 19" key="1">
    <citation type="submission" date="2019-03" db="EMBL/GenBank/DDBJ databases">
        <title>Genomic Encyclopedia of Type Strains, Phase IV (KMG-IV): sequencing the most valuable type-strain genomes for metagenomic binning, comparative biology and taxonomic classification.</title>
        <authorList>
            <person name="Goeker M."/>
        </authorList>
    </citation>
    <scope>NUCLEOTIDE SEQUENCE [LARGE SCALE GENOMIC DNA]</scope>
    <source>
        <strain evidence="18 19">DSM 28679</strain>
    </source>
</reference>
<feature type="binding site" evidence="14">
    <location>
        <position position="11"/>
    </location>
    <ligand>
        <name>substrate</name>
    </ligand>
</feature>
<dbReference type="GO" id="GO:0003677">
    <property type="term" value="F:DNA binding"/>
    <property type="evidence" value="ECO:0007669"/>
    <property type="project" value="UniProtKB-KW"/>
</dbReference>
<gene>
    <name evidence="18" type="ORF">DFQ45_10474</name>
</gene>
<dbReference type="InterPro" id="IPR013620">
    <property type="entry name" value="Exonuc_1_SH3"/>
</dbReference>
<dbReference type="Gene3D" id="3.30.1520.20">
    <property type="entry name" value="Exonuclease ExoI, domain 2"/>
    <property type="match status" value="1"/>
</dbReference>
<keyword evidence="19" id="KW-1185">Reference proteome</keyword>
<dbReference type="NCBIfam" id="NF008746">
    <property type="entry name" value="PRK11779.1"/>
    <property type="match status" value="1"/>
</dbReference>
<dbReference type="InterPro" id="IPR038649">
    <property type="entry name" value="EXOI_SH3_sf"/>
</dbReference>
<name>A0A4R6TX85_9GAMM</name>
<dbReference type="FunFam" id="1.20.1280.70:FF:000001">
    <property type="entry name" value="Exodeoxyribonuclease I"/>
    <property type="match status" value="1"/>
</dbReference>
<keyword evidence="8 13" id="KW-0269">Exonuclease</keyword>
<evidence type="ECO:0000256" key="14">
    <source>
        <dbReference type="PIRSR" id="PIRSR000977-1"/>
    </source>
</evidence>
<dbReference type="FunFam" id="3.30.420.10:FF:000033">
    <property type="entry name" value="Exodeoxyribonuclease I"/>
    <property type="match status" value="1"/>
</dbReference>
<dbReference type="InterPro" id="IPR023607">
    <property type="entry name" value="Exodeoxyribonuclease_I"/>
</dbReference>
<keyword evidence="7 13" id="KW-0378">Hydrolase</keyword>
<dbReference type="Pfam" id="PF26016">
    <property type="entry name" value="ExoI_C"/>
    <property type="match status" value="1"/>
</dbReference>
<dbReference type="GO" id="GO:0008310">
    <property type="term" value="F:single-stranded DNA 3'-5' DNA exonuclease activity"/>
    <property type="evidence" value="ECO:0007669"/>
    <property type="project" value="UniProtKB-EC"/>
</dbReference>
<dbReference type="Gene3D" id="3.30.420.10">
    <property type="entry name" value="Ribonuclease H-like superfamily/Ribonuclease H"/>
    <property type="match status" value="1"/>
</dbReference>
<dbReference type="EMBL" id="SNYK01000004">
    <property type="protein sequence ID" value="TDQ38500.1"/>
    <property type="molecule type" value="Genomic_DNA"/>
</dbReference>
<protein>
    <recommendedName>
        <fullName evidence="3 13">Exodeoxyribonuclease I</fullName>
        <ecNumber evidence="2 13">3.1.11.1</ecNumber>
    </recommendedName>
</protein>
<dbReference type="CDD" id="cd06138">
    <property type="entry name" value="ExoI_N"/>
    <property type="match status" value="1"/>
</dbReference>
<dbReference type="InterPro" id="IPR058561">
    <property type="entry name" value="Exonuc_1_C"/>
</dbReference>
<feature type="binding site" evidence="15">
    <location>
        <position position="180"/>
    </location>
    <ligand>
        <name>Mg(2+)</name>
        <dbReference type="ChEBI" id="CHEBI:18420"/>
        <label>2</label>
    </ligand>
</feature>
<evidence type="ECO:0000256" key="4">
    <source>
        <dbReference type="ARBA" id="ARBA00022722"/>
    </source>
</evidence>
<evidence type="ECO:0000259" key="16">
    <source>
        <dbReference type="PROSITE" id="PS51784"/>
    </source>
</evidence>
<proteinExistence type="predicted"/>
<comment type="subunit">
    <text evidence="12">Monomer. Interacts with ssb (via C-terminus); this interaction stimulates the exonuclease activity by recruiting the enzyme to its substrate.</text>
</comment>
<dbReference type="RefSeq" id="WP_101496216.1">
    <property type="nucleotide sequence ID" value="NZ_LNJZ01000005.1"/>
</dbReference>
<dbReference type="PIRSF" id="PIRSF000977">
    <property type="entry name" value="Exodeoxyribonuclease_I"/>
    <property type="match status" value="1"/>
</dbReference>
<feature type="binding site" evidence="15">
    <location>
        <position position="9"/>
    </location>
    <ligand>
        <name>Mg(2+)</name>
        <dbReference type="ChEBI" id="CHEBI:18420"/>
        <label>1</label>
    </ligand>
</feature>
<evidence type="ECO:0000313" key="19">
    <source>
        <dbReference type="Proteomes" id="UP000294575"/>
    </source>
</evidence>
<dbReference type="InterPro" id="IPR012337">
    <property type="entry name" value="RNaseH-like_sf"/>
</dbReference>
<dbReference type="GO" id="GO:0006281">
    <property type="term" value="P:DNA repair"/>
    <property type="evidence" value="ECO:0007669"/>
    <property type="project" value="UniProtKB-KW"/>
</dbReference>
<feature type="domain" description="ExoI SH3-like" evidence="16">
    <location>
        <begin position="196"/>
        <end position="349"/>
    </location>
</feature>
<dbReference type="Pfam" id="PF00929">
    <property type="entry name" value="RNase_T"/>
    <property type="match status" value="1"/>
</dbReference>
<evidence type="ECO:0000256" key="5">
    <source>
        <dbReference type="ARBA" id="ARBA00022723"/>
    </source>
</evidence>
<evidence type="ECO:0000256" key="3">
    <source>
        <dbReference type="ARBA" id="ARBA00019900"/>
    </source>
</evidence>
<dbReference type="SUPFAM" id="SSF53098">
    <property type="entry name" value="Ribonuclease H-like"/>
    <property type="match status" value="1"/>
</dbReference>
<dbReference type="PROSITE" id="PS51784">
    <property type="entry name" value="EXOI_SH3"/>
    <property type="match status" value="1"/>
</dbReference>
<dbReference type="PROSITE" id="PS51785">
    <property type="entry name" value="EXOI_C"/>
    <property type="match status" value="1"/>
</dbReference>
<dbReference type="InterPro" id="IPR036397">
    <property type="entry name" value="RNaseH_sf"/>
</dbReference>
<feature type="domain" description="ExoI C-terminal" evidence="17">
    <location>
        <begin position="352"/>
        <end position="474"/>
    </location>
</feature>
<keyword evidence="11 13" id="KW-0234">DNA repair</keyword>
<evidence type="ECO:0000256" key="13">
    <source>
        <dbReference type="PIRNR" id="PIRNR000977"/>
    </source>
</evidence>
<dbReference type="Gene3D" id="1.10.287.1240">
    <property type="match status" value="1"/>
</dbReference>
<evidence type="ECO:0000256" key="11">
    <source>
        <dbReference type="ARBA" id="ARBA00023204"/>
    </source>
</evidence>
<comment type="caution">
    <text evidence="18">The sequence shown here is derived from an EMBL/GenBank/DDBJ whole genome shotgun (WGS) entry which is preliminary data.</text>
</comment>
<evidence type="ECO:0000256" key="10">
    <source>
        <dbReference type="ARBA" id="ARBA00023125"/>
    </source>
</evidence>
<dbReference type="OrthoDB" id="9763470at2"/>
<dbReference type="Pfam" id="PF08411">
    <property type="entry name" value="ExoI_SH3"/>
    <property type="match status" value="1"/>
</dbReference>
<evidence type="ECO:0000256" key="12">
    <source>
        <dbReference type="ARBA" id="ARBA00046792"/>
    </source>
</evidence>
<keyword evidence="4 13" id="KW-0540">Nuclease</keyword>
<dbReference type="SMART" id="SM00479">
    <property type="entry name" value="EXOIII"/>
    <property type="match status" value="1"/>
</dbReference>
<dbReference type="AlphaFoldDB" id="A0A4R6TX85"/>
<dbReference type="InterPro" id="IPR013520">
    <property type="entry name" value="Ribonucl_H"/>
</dbReference>
<keyword evidence="6 13" id="KW-0227">DNA damage</keyword>
<evidence type="ECO:0000256" key="15">
    <source>
        <dbReference type="PIRSR" id="PIRSR000977-2"/>
    </source>
</evidence>
<comment type="catalytic activity">
    <reaction evidence="1 13">
        <text>Exonucleolytic cleavage in the 3'- to 5'-direction to yield nucleoside 5'-phosphates.</text>
        <dbReference type="EC" id="3.1.11.1"/>
    </reaction>
</comment>
<keyword evidence="5 15" id="KW-0479">Metal-binding</keyword>